<dbReference type="CDD" id="cd17755">
    <property type="entry name" value="MCM4"/>
    <property type="match status" value="1"/>
</dbReference>
<dbReference type="Proteomes" id="UP000235786">
    <property type="component" value="Unassembled WGS sequence"/>
</dbReference>
<evidence type="ECO:0000256" key="7">
    <source>
        <dbReference type="ARBA" id="ARBA00022801"/>
    </source>
</evidence>
<feature type="domain" description="MCM C-terminal AAA(+) ATPase" evidence="17">
    <location>
        <begin position="601"/>
        <end position="809"/>
    </location>
</feature>
<dbReference type="GO" id="GO:0005524">
    <property type="term" value="F:ATP binding"/>
    <property type="evidence" value="ECO:0007669"/>
    <property type="project" value="UniProtKB-KW"/>
</dbReference>
<dbReference type="Gene3D" id="3.30.1640.10">
    <property type="entry name" value="mini-chromosome maintenance (MCM) complex, chain A, domain 1"/>
    <property type="match status" value="1"/>
</dbReference>
<feature type="compositionally biased region" description="Polar residues" evidence="16">
    <location>
        <begin position="15"/>
        <end position="24"/>
    </location>
</feature>
<dbReference type="FunFam" id="3.40.50.300:FF:000217">
    <property type="entry name" value="DNA helicase"/>
    <property type="match status" value="1"/>
</dbReference>
<dbReference type="AlphaFoldDB" id="A0A2J6R2J8"/>
<keyword evidence="4" id="KW-0597">Phosphoprotein</keyword>
<reference evidence="18 19" key="1">
    <citation type="submission" date="2016-04" db="EMBL/GenBank/DDBJ databases">
        <title>A degradative enzymes factory behind the ericoid mycorrhizal symbiosis.</title>
        <authorList>
            <consortium name="DOE Joint Genome Institute"/>
            <person name="Martino E."/>
            <person name="Morin E."/>
            <person name="Grelet G."/>
            <person name="Kuo A."/>
            <person name="Kohler A."/>
            <person name="Daghino S."/>
            <person name="Barry K."/>
            <person name="Choi C."/>
            <person name="Cichocki N."/>
            <person name="Clum A."/>
            <person name="Copeland A."/>
            <person name="Hainaut M."/>
            <person name="Haridas S."/>
            <person name="Labutti K."/>
            <person name="Lindquist E."/>
            <person name="Lipzen A."/>
            <person name="Khouja H.-R."/>
            <person name="Murat C."/>
            <person name="Ohm R."/>
            <person name="Olson A."/>
            <person name="Spatafora J."/>
            <person name="Veneault-Fourrey C."/>
            <person name="Henrissat B."/>
            <person name="Grigoriev I."/>
            <person name="Martin F."/>
            <person name="Perotto S."/>
        </authorList>
    </citation>
    <scope>NUCLEOTIDE SEQUENCE [LARGE SCALE GENOMIC DNA]</scope>
    <source>
        <strain evidence="18 19">F</strain>
    </source>
</reference>
<dbReference type="SUPFAM" id="SSF52540">
    <property type="entry name" value="P-loop containing nucleoside triphosphate hydrolases"/>
    <property type="match status" value="1"/>
</dbReference>
<dbReference type="Pfam" id="PF14551">
    <property type="entry name" value="MCM_N"/>
    <property type="match status" value="1"/>
</dbReference>
<dbReference type="FunFam" id="2.20.28.10:FF:000003">
    <property type="entry name" value="DNA helicase"/>
    <property type="match status" value="1"/>
</dbReference>
<evidence type="ECO:0000259" key="17">
    <source>
        <dbReference type="PROSITE" id="PS50051"/>
    </source>
</evidence>
<dbReference type="PROSITE" id="PS00847">
    <property type="entry name" value="MCM_1"/>
    <property type="match status" value="1"/>
</dbReference>
<evidence type="ECO:0000256" key="1">
    <source>
        <dbReference type="ARBA" id="ARBA00004123"/>
    </source>
</evidence>
<dbReference type="Pfam" id="PF17207">
    <property type="entry name" value="MCM_OB"/>
    <property type="match status" value="1"/>
</dbReference>
<keyword evidence="19" id="KW-1185">Reference proteome</keyword>
<evidence type="ECO:0000256" key="4">
    <source>
        <dbReference type="ARBA" id="ARBA00022553"/>
    </source>
</evidence>
<feature type="compositionally biased region" description="Low complexity" evidence="16">
    <location>
        <begin position="113"/>
        <end position="130"/>
    </location>
</feature>
<dbReference type="InterPro" id="IPR036388">
    <property type="entry name" value="WH-like_DNA-bd_sf"/>
</dbReference>
<dbReference type="Pfam" id="PF17855">
    <property type="entry name" value="MCM_lid"/>
    <property type="match status" value="1"/>
</dbReference>
<dbReference type="InterPro" id="IPR008047">
    <property type="entry name" value="MCM_4"/>
</dbReference>
<feature type="compositionally biased region" description="Basic and acidic residues" evidence="16">
    <location>
        <begin position="356"/>
        <end position="365"/>
    </location>
</feature>
<dbReference type="GO" id="GO:0017116">
    <property type="term" value="F:single-stranded DNA helicase activity"/>
    <property type="evidence" value="ECO:0007669"/>
    <property type="project" value="TreeGrafter"/>
</dbReference>
<dbReference type="InterPro" id="IPR027417">
    <property type="entry name" value="P-loop_NTPase"/>
</dbReference>
<feature type="compositionally biased region" description="Low complexity" evidence="16">
    <location>
        <begin position="143"/>
        <end position="154"/>
    </location>
</feature>
<dbReference type="GO" id="GO:0031261">
    <property type="term" value="C:DNA replication preinitiation complex"/>
    <property type="evidence" value="ECO:0007669"/>
    <property type="project" value="UniProtKB-ARBA"/>
</dbReference>
<keyword evidence="7" id="KW-0378">Hydrolase</keyword>
<evidence type="ECO:0000256" key="8">
    <source>
        <dbReference type="ARBA" id="ARBA00022806"/>
    </source>
</evidence>
<evidence type="ECO:0000256" key="16">
    <source>
        <dbReference type="SAM" id="MobiDB-lite"/>
    </source>
</evidence>
<dbReference type="Pfam" id="PF00493">
    <property type="entry name" value="MCM"/>
    <property type="match status" value="1"/>
</dbReference>
<dbReference type="FunFam" id="3.30.1640.10:FF:000011">
    <property type="entry name" value="DNA helicase"/>
    <property type="match status" value="1"/>
</dbReference>
<dbReference type="Gene3D" id="3.40.50.300">
    <property type="entry name" value="P-loop containing nucleotide triphosphate hydrolases"/>
    <property type="match status" value="1"/>
</dbReference>
<dbReference type="EMBL" id="KZ613958">
    <property type="protein sequence ID" value="PMD32715.1"/>
    <property type="molecule type" value="Genomic_DNA"/>
</dbReference>
<protein>
    <recommendedName>
        <fullName evidence="13">DNA replication licensing factor MCM4</fullName>
        <ecNumber evidence="3">3.6.4.12</ecNumber>
    </recommendedName>
    <alternativeName>
        <fullName evidence="14">DNA replication licensing factor mcm4</fullName>
    </alternativeName>
</protein>
<dbReference type="InterPro" id="IPR031327">
    <property type="entry name" value="MCM"/>
</dbReference>
<keyword evidence="11" id="KW-0539">Nucleus</keyword>
<evidence type="ECO:0000256" key="12">
    <source>
        <dbReference type="ARBA" id="ARBA00047995"/>
    </source>
</evidence>
<dbReference type="GO" id="GO:0006271">
    <property type="term" value="P:DNA strand elongation involved in DNA replication"/>
    <property type="evidence" value="ECO:0007669"/>
    <property type="project" value="TreeGrafter"/>
</dbReference>
<dbReference type="PRINTS" id="PR01657">
    <property type="entry name" value="MCMFAMILY"/>
</dbReference>
<evidence type="ECO:0000313" key="19">
    <source>
        <dbReference type="Proteomes" id="UP000235786"/>
    </source>
</evidence>
<dbReference type="GO" id="GO:0003697">
    <property type="term" value="F:single-stranded DNA binding"/>
    <property type="evidence" value="ECO:0007669"/>
    <property type="project" value="TreeGrafter"/>
</dbReference>
<dbReference type="SMART" id="SM00350">
    <property type="entry name" value="MCM"/>
    <property type="match status" value="1"/>
</dbReference>
<keyword evidence="6 15" id="KW-0547">Nucleotide-binding</keyword>
<feature type="compositionally biased region" description="Polar residues" evidence="16">
    <location>
        <begin position="59"/>
        <end position="68"/>
    </location>
</feature>
<feature type="compositionally biased region" description="Basic residues" evidence="16">
    <location>
        <begin position="1"/>
        <end position="10"/>
    </location>
</feature>
<dbReference type="PANTHER" id="PTHR11630:SF66">
    <property type="entry name" value="DNA REPLICATION LICENSING FACTOR MCM4"/>
    <property type="match status" value="1"/>
</dbReference>
<feature type="compositionally biased region" description="Polar residues" evidence="16">
    <location>
        <begin position="85"/>
        <end position="96"/>
    </location>
</feature>
<evidence type="ECO:0000256" key="6">
    <source>
        <dbReference type="ARBA" id="ARBA00022741"/>
    </source>
</evidence>
<accession>A0A2J6R2J8</accession>
<dbReference type="GO" id="GO:0006279">
    <property type="term" value="P:premeiotic DNA replication"/>
    <property type="evidence" value="ECO:0007669"/>
    <property type="project" value="UniProtKB-ARBA"/>
</dbReference>
<dbReference type="GO" id="GO:0005656">
    <property type="term" value="C:nuclear pre-replicative complex"/>
    <property type="evidence" value="ECO:0007669"/>
    <property type="project" value="UniProtKB-ARBA"/>
</dbReference>
<dbReference type="InterPro" id="IPR033762">
    <property type="entry name" value="MCM_OB"/>
</dbReference>
<comment type="subcellular location">
    <subcellularLocation>
        <location evidence="1">Nucleus</location>
    </subcellularLocation>
</comment>
<keyword evidence="5" id="KW-0235">DNA replication</keyword>
<dbReference type="GO" id="GO:0043596">
    <property type="term" value="C:nuclear replication fork"/>
    <property type="evidence" value="ECO:0007669"/>
    <property type="project" value="UniProtKB-ARBA"/>
</dbReference>
<dbReference type="PRINTS" id="PR01660">
    <property type="entry name" value="MCMPROTEIN4"/>
</dbReference>
<feature type="region of interest" description="Disordered" evidence="16">
    <location>
        <begin position="1"/>
        <end position="170"/>
    </location>
</feature>
<dbReference type="PANTHER" id="PTHR11630">
    <property type="entry name" value="DNA REPLICATION LICENSING FACTOR MCM FAMILY MEMBER"/>
    <property type="match status" value="1"/>
</dbReference>
<evidence type="ECO:0000256" key="5">
    <source>
        <dbReference type="ARBA" id="ARBA00022705"/>
    </source>
</evidence>
<comment type="similarity">
    <text evidence="2 15">Belongs to the MCM family.</text>
</comment>
<evidence type="ECO:0000256" key="13">
    <source>
        <dbReference type="ARBA" id="ARBA00073498"/>
    </source>
</evidence>
<dbReference type="GO" id="GO:0000727">
    <property type="term" value="P:double-strand break repair via break-induced replication"/>
    <property type="evidence" value="ECO:0007669"/>
    <property type="project" value="TreeGrafter"/>
</dbReference>
<evidence type="ECO:0000256" key="2">
    <source>
        <dbReference type="ARBA" id="ARBA00008010"/>
    </source>
</evidence>
<dbReference type="Gene3D" id="1.10.10.10">
    <property type="entry name" value="Winged helix-like DNA-binding domain superfamily/Winged helix DNA-binding domain"/>
    <property type="match status" value="1"/>
</dbReference>
<dbReference type="GO" id="GO:0016887">
    <property type="term" value="F:ATP hydrolysis activity"/>
    <property type="evidence" value="ECO:0007669"/>
    <property type="project" value="RHEA"/>
</dbReference>
<dbReference type="Gene3D" id="2.40.50.140">
    <property type="entry name" value="Nucleic acid-binding proteins"/>
    <property type="match status" value="1"/>
</dbReference>
<evidence type="ECO:0000256" key="3">
    <source>
        <dbReference type="ARBA" id="ARBA00012551"/>
    </source>
</evidence>
<evidence type="ECO:0000256" key="11">
    <source>
        <dbReference type="ARBA" id="ARBA00023242"/>
    </source>
</evidence>
<dbReference type="Pfam" id="PF21128">
    <property type="entry name" value="WHD_MCM4"/>
    <property type="match status" value="1"/>
</dbReference>
<dbReference type="InterPro" id="IPR001208">
    <property type="entry name" value="MCM_dom"/>
</dbReference>
<evidence type="ECO:0000256" key="14">
    <source>
        <dbReference type="ARBA" id="ARBA00074938"/>
    </source>
</evidence>
<dbReference type="OrthoDB" id="10251574at2759"/>
<feature type="compositionally biased region" description="Low complexity" evidence="16">
    <location>
        <begin position="328"/>
        <end position="344"/>
    </location>
</feature>
<dbReference type="InterPro" id="IPR027925">
    <property type="entry name" value="MCM_N"/>
</dbReference>
<evidence type="ECO:0000256" key="10">
    <source>
        <dbReference type="ARBA" id="ARBA00023125"/>
    </source>
</evidence>
<dbReference type="Gene3D" id="2.20.28.10">
    <property type="match status" value="1"/>
</dbReference>
<keyword evidence="10 15" id="KW-0238">DNA-binding</keyword>
<feature type="region of interest" description="Disordered" evidence="16">
    <location>
        <begin position="326"/>
        <end position="376"/>
    </location>
</feature>
<evidence type="ECO:0000256" key="15">
    <source>
        <dbReference type="RuleBase" id="RU004070"/>
    </source>
</evidence>
<proteinExistence type="inferred from homology"/>
<dbReference type="EC" id="3.6.4.12" evidence="3"/>
<comment type="catalytic activity">
    <reaction evidence="12">
        <text>ATP + H2O = ADP + phosphate + H(+)</text>
        <dbReference type="Rhea" id="RHEA:13065"/>
        <dbReference type="ChEBI" id="CHEBI:15377"/>
        <dbReference type="ChEBI" id="CHEBI:15378"/>
        <dbReference type="ChEBI" id="CHEBI:30616"/>
        <dbReference type="ChEBI" id="CHEBI:43474"/>
        <dbReference type="ChEBI" id="CHEBI:456216"/>
        <dbReference type="EC" id="3.6.4.12"/>
    </reaction>
</comment>
<dbReference type="InterPro" id="IPR018525">
    <property type="entry name" value="MCM_CS"/>
</dbReference>
<dbReference type="STRING" id="1149755.A0A2J6R2J8"/>
<dbReference type="InterPro" id="IPR041562">
    <property type="entry name" value="MCM_lid"/>
</dbReference>
<dbReference type="GO" id="GO:0042555">
    <property type="term" value="C:MCM complex"/>
    <property type="evidence" value="ECO:0007669"/>
    <property type="project" value="InterPro"/>
</dbReference>
<evidence type="ECO:0000313" key="18">
    <source>
        <dbReference type="EMBL" id="PMD32715.1"/>
    </source>
</evidence>
<gene>
    <name evidence="18" type="ORF">L207DRAFT_470662</name>
</gene>
<dbReference type="GO" id="GO:1902975">
    <property type="term" value="P:mitotic DNA replication initiation"/>
    <property type="evidence" value="ECO:0007669"/>
    <property type="project" value="TreeGrafter"/>
</dbReference>
<dbReference type="PROSITE" id="PS50051">
    <property type="entry name" value="MCM_2"/>
    <property type="match status" value="1"/>
</dbReference>
<keyword evidence="8" id="KW-0347">Helicase</keyword>
<dbReference type="InterPro" id="IPR012340">
    <property type="entry name" value="NA-bd_OB-fold"/>
</dbReference>
<evidence type="ECO:0000256" key="9">
    <source>
        <dbReference type="ARBA" id="ARBA00022840"/>
    </source>
</evidence>
<dbReference type="SUPFAM" id="SSF50249">
    <property type="entry name" value="Nucleic acid-binding proteins"/>
    <property type="match status" value="1"/>
</dbReference>
<keyword evidence="9 15" id="KW-0067">ATP-binding</keyword>
<sequence>MSSPSHRRQRSSQSGTPKRTSQRNSSQALPSSPPDPAAAQLQNEAASSEGGKTPRRGVPSSSPMNYRSSPADIARANHERDVSSPLRQMTNTQTTGDGDRTPRASASGLIGESSPIRYASSSSPAPRQQANNLHSDSSGLFVRSSRSAAGPGSSLNISRRGDINSDTVNTPHSRRRIFMDENGRIVREVASEAPTFSNLDPTTSDAQALGGDSRLCIWGTNVSINDTLNTFKDFLRNYTKKYRMWADGMSEEETDADEDSNTKEYAQTMQNMLTLGVTSLNLDFKNMKAYPPTKKLWEQSQNYPQDIVTLMDQAIKDVMYEIAEAKMASQKPSQSSAGQASQRSRIMSSEPPVPSSDRDEPESTQREQTVGPDEIDWCQEVQKRSYRVRPFGMDTTVNMRDLNPSDVDKIVAIKGLVIRTTPIIPDMKEAFFKCQVCNHTVKVDIDRGKISEPSKCPRPICDSPNSMQIVHNRSGFMDKQVIKLQETPDSVPAGQTPHSVSMCAYDELVDLCKAGDRVEVTGIFKAAGVRVNPRQRTQKSIFKTYIDVLHIQKVDKKRMGIDVSTIEEDLSQQLAGNIEETRKISEEEEEKIKATATRPDIYELLSRSLAPSIFEMDDVKKGILLQLFGGTNKSFEKGGSPKYRGDINILLCGDPSTAKSQILQYVHKIAPRGVYTSGKGSSAVGLTAYVTRDPETRQLVLESGALVLSDGGVCCIDEFDKMSDATRSVLHEVMEQQTVSIAKAGIITTLNARTSILASANPIGSKYNPNLPVPQNIDLPPTLLSRFDLVYLILDRVDETNDRRMARHLLSMYLDDKPQSAAGGQEILPIEFLTSYISYARTKCQPRISTEASQELVSAYVEMRKLGEDVRAAERRITATTRQLESMIRLAEAHAKMRLSEIVTRDDVKEAVRLIKSALKQAATDSRTGLIDMSLLTEGTSASERRRKQDLKNAVLTLLDDMTRQGQAARYSEVVKRMGEQSSMPVEGNEFAEVIRILEQEGSIMVVGEGARRAIRRVTGVA</sequence>
<name>A0A2J6R2J8_HYAVF</name>
<dbReference type="GO" id="GO:0097373">
    <property type="term" value="C:MCM core complex"/>
    <property type="evidence" value="ECO:0007669"/>
    <property type="project" value="UniProtKB-ARBA"/>
</dbReference>
<organism evidence="18 19">
    <name type="scientific">Hyaloscypha variabilis (strain UAMH 11265 / GT02V1 / F)</name>
    <name type="common">Meliniomyces variabilis</name>
    <dbReference type="NCBI Taxonomy" id="1149755"/>
    <lineage>
        <taxon>Eukaryota</taxon>
        <taxon>Fungi</taxon>
        <taxon>Dikarya</taxon>
        <taxon>Ascomycota</taxon>
        <taxon>Pezizomycotina</taxon>
        <taxon>Leotiomycetes</taxon>
        <taxon>Helotiales</taxon>
        <taxon>Hyaloscyphaceae</taxon>
        <taxon>Hyaloscypha</taxon>
        <taxon>Hyaloscypha variabilis</taxon>
    </lineage>
</organism>